<sequence length="67" mass="7712">MIVVHGCQRSSCWVWIFQIYVAHSCSIYDTNLPYCIDDGFKVTYSEAILEYIAGEYGMSEFGLLFVK</sequence>
<dbReference type="WBParaSite" id="TASK_0000759901-mRNA-1">
    <property type="protein sequence ID" value="TASK_0000759901-mRNA-1"/>
    <property type="gene ID" value="TASK_0000759901"/>
</dbReference>
<dbReference type="Proteomes" id="UP000282613">
    <property type="component" value="Unassembled WGS sequence"/>
</dbReference>
<evidence type="ECO:0000259" key="1">
    <source>
        <dbReference type="Pfam" id="PF02798"/>
    </source>
</evidence>
<evidence type="ECO:0000313" key="2">
    <source>
        <dbReference type="EMBL" id="VDK38669.1"/>
    </source>
</evidence>
<reference evidence="2 3" key="2">
    <citation type="submission" date="2018-11" db="EMBL/GenBank/DDBJ databases">
        <authorList>
            <consortium name="Pathogen Informatics"/>
        </authorList>
    </citation>
    <scope>NUCLEOTIDE SEQUENCE [LARGE SCALE GENOMIC DNA]</scope>
</reference>
<dbReference type="Gene3D" id="3.40.30.10">
    <property type="entry name" value="Glutaredoxin"/>
    <property type="match status" value="1"/>
</dbReference>
<gene>
    <name evidence="2" type="ORF">TASK_LOCUS7600</name>
</gene>
<feature type="domain" description="GST N-terminal" evidence="1">
    <location>
        <begin position="27"/>
        <end position="53"/>
    </location>
</feature>
<dbReference type="InterPro" id="IPR004045">
    <property type="entry name" value="Glutathione_S-Trfase_N"/>
</dbReference>
<protein>
    <submittedName>
        <fullName evidence="4">GST N-terminal domain-containing protein</fullName>
    </submittedName>
</protein>
<dbReference type="AlphaFoldDB" id="A0A0R3WAK9"/>
<proteinExistence type="predicted"/>
<name>A0A0R3WAK9_TAEAS</name>
<evidence type="ECO:0000313" key="3">
    <source>
        <dbReference type="Proteomes" id="UP000282613"/>
    </source>
</evidence>
<evidence type="ECO:0000313" key="4">
    <source>
        <dbReference type="WBParaSite" id="TASK_0000759901-mRNA-1"/>
    </source>
</evidence>
<dbReference type="Pfam" id="PF02798">
    <property type="entry name" value="GST_N"/>
    <property type="match status" value="1"/>
</dbReference>
<reference evidence="4" key="1">
    <citation type="submission" date="2017-02" db="UniProtKB">
        <authorList>
            <consortium name="WormBaseParasite"/>
        </authorList>
    </citation>
    <scope>IDENTIFICATION</scope>
</reference>
<dbReference type="EMBL" id="UYRS01018643">
    <property type="protein sequence ID" value="VDK38669.1"/>
    <property type="molecule type" value="Genomic_DNA"/>
</dbReference>
<keyword evidence="3" id="KW-1185">Reference proteome</keyword>
<accession>A0A0R3WAK9</accession>
<organism evidence="4">
    <name type="scientific">Taenia asiatica</name>
    <name type="common">Asian tapeworm</name>
    <dbReference type="NCBI Taxonomy" id="60517"/>
    <lineage>
        <taxon>Eukaryota</taxon>
        <taxon>Metazoa</taxon>
        <taxon>Spiralia</taxon>
        <taxon>Lophotrochozoa</taxon>
        <taxon>Platyhelminthes</taxon>
        <taxon>Cestoda</taxon>
        <taxon>Eucestoda</taxon>
        <taxon>Cyclophyllidea</taxon>
        <taxon>Taeniidae</taxon>
        <taxon>Taenia</taxon>
    </lineage>
</organism>